<evidence type="ECO:0000313" key="1">
    <source>
        <dbReference type="EMBL" id="GAG28099.1"/>
    </source>
</evidence>
<name>X0WB00_9ZZZZ</name>
<proteinExistence type="predicted"/>
<reference evidence="1" key="1">
    <citation type="journal article" date="2014" name="Front. Microbiol.">
        <title>High frequency of phylogenetically diverse reductive dehalogenase-homologous genes in deep subseafloor sedimentary metagenomes.</title>
        <authorList>
            <person name="Kawai M."/>
            <person name="Futagami T."/>
            <person name="Toyoda A."/>
            <person name="Takaki Y."/>
            <person name="Nishi S."/>
            <person name="Hori S."/>
            <person name="Arai W."/>
            <person name="Tsubouchi T."/>
            <person name="Morono Y."/>
            <person name="Uchiyama I."/>
            <person name="Ito T."/>
            <person name="Fujiyama A."/>
            <person name="Inagaki F."/>
            <person name="Takami H."/>
        </authorList>
    </citation>
    <scope>NUCLEOTIDE SEQUENCE</scope>
    <source>
        <strain evidence="1">Expedition CK06-06</strain>
    </source>
</reference>
<protein>
    <submittedName>
        <fullName evidence="1">Uncharacterized protein</fullName>
    </submittedName>
</protein>
<organism evidence="1">
    <name type="scientific">marine sediment metagenome</name>
    <dbReference type="NCBI Taxonomy" id="412755"/>
    <lineage>
        <taxon>unclassified sequences</taxon>
        <taxon>metagenomes</taxon>
        <taxon>ecological metagenomes</taxon>
    </lineage>
</organism>
<gene>
    <name evidence="1" type="ORF">S01H1_48528</name>
</gene>
<dbReference type="AlphaFoldDB" id="X0WB00"/>
<accession>X0WB00</accession>
<dbReference type="EMBL" id="BARS01031163">
    <property type="protein sequence ID" value="GAG28099.1"/>
    <property type="molecule type" value="Genomic_DNA"/>
</dbReference>
<comment type="caution">
    <text evidence="1">The sequence shown here is derived from an EMBL/GenBank/DDBJ whole genome shotgun (WGS) entry which is preliminary data.</text>
</comment>
<sequence>MKKTAMKRIVIIFIIVFCLLSFVRGSCLAKEVGSPGQMWNSLDDNNKIVFIMGVKEEIEMCMYKLADWLPAFTNKEGAVLFFAILADHEHFVGLFYVDDYNKFLDLLKTVVKIISDLYKDPANTYISVANMCLLASRKLRGEPIESLLEEFRGKALR</sequence>